<dbReference type="InterPro" id="IPR003856">
    <property type="entry name" value="LPS_length_determ_N"/>
</dbReference>
<feature type="domain" description="Tyrosine-protein kinase G-rich" evidence="8">
    <location>
        <begin position="213"/>
        <end position="248"/>
    </location>
</feature>
<evidence type="ECO:0000256" key="2">
    <source>
        <dbReference type="ARBA" id="ARBA00022475"/>
    </source>
</evidence>
<feature type="domain" description="Polysaccharide chain length determinant N-terminal" evidence="7">
    <location>
        <begin position="34"/>
        <end position="124"/>
    </location>
</feature>
<dbReference type="Pfam" id="PF13807">
    <property type="entry name" value="GNVR"/>
    <property type="match status" value="1"/>
</dbReference>
<dbReference type="InterPro" id="IPR032807">
    <property type="entry name" value="GNVR"/>
</dbReference>
<keyword evidence="4 6" id="KW-1133">Transmembrane helix</keyword>
<keyword evidence="5 6" id="KW-0472">Membrane</keyword>
<comment type="subcellular location">
    <subcellularLocation>
        <location evidence="1">Cell membrane</location>
        <topology evidence="1">Multi-pass membrane protein</topology>
    </subcellularLocation>
</comment>
<evidence type="ECO:0000256" key="1">
    <source>
        <dbReference type="ARBA" id="ARBA00004651"/>
    </source>
</evidence>
<dbReference type="InterPro" id="IPR050445">
    <property type="entry name" value="Bact_polysacc_biosynth/exp"/>
</dbReference>
<feature type="transmembrane region" description="Helical" evidence="6">
    <location>
        <begin position="227"/>
        <end position="250"/>
    </location>
</feature>
<proteinExistence type="predicted"/>
<accession>A0A078LWG5</accession>
<dbReference type="Pfam" id="PF02706">
    <property type="entry name" value="Wzz"/>
    <property type="match status" value="1"/>
</dbReference>
<keyword evidence="10" id="KW-1185">Reference proteome</keyword>
<dbReference type="Proteomes" id="UP000053902">
    <property type="component" value="Unassembled WGS sequence"/>
</dbReference>
<dbReference type="PANTHER" id="PTHR32309">
    <property type="entry name" value="TYROSINE-PROTEIN KINASE"/>
    <property type="match status" value="1"/>
</dbReference>
<reference evidence="9 10" key="1">
    <citation type="submission" date="2014-07" db="EMBL/GenBank/DDBJ databases">
        <authorList>
            <person name="Urmite Genomes Urmite Genomes"/>
        </authorList>
    </citation>
    <scope>NUCLEOTIDE SEQUENCE [LARGE SCALE GENOMIC DNA]</scope>
    <source>
        <strain evidence="9 10">20_BN</strain>
    </source>
</reference>
<organism evidence="9 10">
    <name type="scientific">Pseudomonas saudiphocaensis</name>
    <dbReference type="NCBI Taxonomy" id="1499686"/>
    <lineage>
        <taxon>Bacteria</taxon>
        <taxon>Pseudomonadati</taxon>
        <taxon>Pseudomonadota</taxon>
        <taxon>Gammaproteobacteria</taxon>
        <taxon>Pseudomonadales</taxon>
        <taxon>Pseudomonadaceae</taxon>
        <taxon>Pseudomonas</taxon>
    </lineage>
</organism>
<evidence type="ECO:0000259" key="7">
    <source>
        <dbReference type="Pfam" id="PF02706"/>
    </source>
</evidence>
<dbReference type="PANTHER" id="PTHR32309:SF13">
    <property type="entry name" value="FERRIC ENTEROBACTIN TRANSPORT PROTEIN FEPE"/>
    <property type="match status" value="1"/>
</dbReference>
<keyword evidence="3 6" id="KW-0812">Transmembrane</keyword>
<evidence type="ECO:0000256" key="4">
    <source>
        <dbReference type="ARBA" id="ARBA00022989"/>
    </source>
</evidence>
<keyword evidence="2" id="KW-1003">Cell membrane</keyword>
<dbReference type="GO" id="GO:0004713">
    <property type="term" value="F:protein tyrosine kinase activity"/>
    <property type="evidence" value="ECO:0007669"/>
    <property type="project" value="TreeGrafter"/>
</dbReference>
<sequence>MALFVCLWEAAHLSMARWRSDMSDCGLNQRSVDDEIDLVELVQAIWAEKITVLAFLITATLGALAYSFLVSPQYSSSAVVSPAPVNSFGALAGELGALQANSSAFGIKAGIQVSNDSFSIFTSNLESLSGQQAFRKAFQSEVPFELAVKKGRGARDPLTVSATAGVAESPKVVVEHYLAYTARITAAQINDYFGGLGISQRIEPASLYRLEQPATVNSTPVKPKRTLIVALGFVLGGMLGVFVALVRIMLKKRARTN</sequence>
<evidence type="ECO:0000259" key="8">
    <source>
        <dbReference type="Pfam" id="PF13807"/>
    </source>
</evidence>
<dbReference type="HOGENOM" id="CLU_1081280_0_0_6"/>
<name>A0A078LWG5_9PSED</name>
<dbReference type="GO" id="GO:0005886">
    <property type="term" value="C:plasma membrane"/>
    <property type="evidence" value="ECO:0007669"/>
    <property type="project" value="UniProtKB-SubCell"/>
</dbReference>
<evidence type="ECO:0000256" key="3">
    <source>
        <dbReference type="ARBA" id="ARBA00022692"/>
    </source>
</evidence>
<dbReference type="EMBL" id="CCSF01000001">
    <property type="protein sequence ID" value="CDZ94632.1"/>
    <property type="molecule type" value="Genomic_DNA"/>
</dbReference>
<dbReference type="SUPFAM" id="SSF160355">
    <property type="entry name" value="Bacterial polysaccharide co-polymerase-like"/>
    <property type="match status" value="1"/>
</dbReference>
<evidence type="ECO:0000313" key="9">
    <source>
        <dbReference type="EMBL" id="CDZ94632.1"/>
    </source>
</evidence>
<dbReference type="AlphaFoldDB" id="A0A078LWG5"/>
<evidence type="ECO:0000256" key="6">
    <source>
        <dbReference type="SAM" id="Phobius"/>
    </source>
</evidence>
<dbReference type="Gene3D" id="3.30.1890.10">
    <property type="entry name" value="FepE-like"/>
    <property type="match status" value="1"/>
</dbReference>
<protein>
    <submittedName>
        <fullName evidence="9">Putative chain length determinant protein</fullName>
    </submittedName>
</protein>
<dbReference type="STRING" id="1499686.BN1079_01956"/>
<evidence type="ECO:0000313" key="10">
    <source>
        <dbReference type="Proteomes" id="UP000053902"/>
    </source>
</evidence>
<evidence type="ECO:0000256" key="5">
    <source>
        <dbReference type="ARBA" id="ARBA00023136"/>
    </source>
</evidence>
<gene>
    <name evidence="9" type="ORF">BN1079_01956</name>
</gene>